<dbReference type="EMBL" id="VMNW02000006">
    <property type="protein sequence ID" value="KAA9164948.1"/>
    <property type="molecule type" value="Genomic_DNA"/>
</dbReference>
<proteinExistence type="predicted"/>
<protein>
    <submittedName>
        <fullName evidence="2">UDP-N-acetylglucosamine 2-epimerase (Hydrolyzing)</fullName>
        <ecNumber evidence="2">3.2.1.183</ecNumber>
    </submittedName>
</protein>
<feature type="domain" description="UDP-N-acetylglucosamine 2-epimerase" evidence="1">
    <location>
        <begin position="23"/>
        <end position="368"/>
    </location>
</feature>
<evidence type="ECO:0000313" key="2">
    <source>
        <dbReference type="EMBL" id="KAA9164948.1"/>
    </source>
</evidence>
<accession>A0A5N0VH19</accession>
<dbReference type="EC" id="3.2.1.183" evidence="2"/>
<comment type="caution">
    <text evidence="2">The sequence shown here is derived from an EMBL/GenBank/DDBJ whole genome shotgun (WGS) entry which is preliminary data.</text>
</comment>
<keyword evidence="3" id="KW-1185">Reference proteome</keyword>
<organism evidence="2 3">
    <name type="scientific">Amycolatopsis acidicola</name>
    <dbReference type="NCBI Taxonomy" id="2596893"/>
    <lineage>
        <taxon>Bacteria</taxon>
        <taxon>Bacillati</taxon>
        <taxon>Actinomycetota</taxon>
        <taxon>Actinomycetes</taxon>
        <taxon>Pseudonocardiales</taxon>
        <taxon>Pseudonocardiaceae</taxon>
        <taxon>Amycolatopsis</taxon>
    </lineage>
</organism>
<sequence length="400" mass="42232">MRRICVVTSSRADYGPLLPVLLAIRDDPKLELRIVASGGHLVPVQGWTAGQILVDGFEIDENVETVLASDTATATVKSLALNVLGYVQAFDRLSPDIVVVLGDRYEALAAAVTAALKLIPLAHIGGGELTVGAVDDSVRHAVSKLAHVHFTANGEFRNRVIQLGEPPDRVFEVGAPGLDTIKRVTLVGRAALSKELGLPPSEQLIVATYHPVTAAPEASTRGAVAMLEALELFPDSYVVFTGTNVDHGGGQVAELIDAFVRGHAARATFRSSLGQVPYLSLVKHADLVLGNSSSGLVEAPFLRTPTVNIGKRQAGRPRADSVIDCTESTSEVAAAIRYALGPAHRAVTDNAESKYGQGGAGPAIARVLRELELQDLCVKTFFDVGISCQRARLTSDAAKS</sequence>
<dbReference type="PROSITE" id="PS50096">
    <property type="entry name" value="IQ"/>
    <property type="match status" value="1"/>
</dbReference>
<evidence type="ECO:0000259" key="1">
    <source>
        <dbReference type="Pfam" id="PF02350"/>
    </source>
</evidence>
<evidence type="ECO:0000313" key="3">
    <source>
        <dbReference type="Proteomes" id="UP000319769"/>
    </source>
</evidence>
<dbReference type="PANTHER" id="PTHR43174:SF3">
    <property type="entry name" value="UDP-N-ACETYLGLUCOSAMINE 2-EPIMERASE"/>
    <property type="match status" value="1"/>
</dbReference>
<dbReference type="Proteomes" id="UP000319769">
    <property type="component" value="Unassembled WGS sequence"/>
</dbReference>
<name>A0A5N0VH19_9PSEU</name>
<dbReference type="GO" id="GO:0004553">
    <property type="term" value="F:hydrolase activity, hydrolyzing O-glycosyl compounds"/>
    <property type="evidence" value="ECO:0007669"/>
    <property type="project" value="InterPro"/>
</dbReference>
<keyword evidence="2" id="KW-0378">Hydrolase</keyword>
<keyword evidence="2" id="KW-0326">Glycosidase</keyword>
<reference evidence="2" key="1">
    <citation type="submission" date="2019-09" db="EMBL/GenBank/DDBJ databases">
        <authorList>
            <person name="Teo W.F.A."/>
            <person name="Duangmal K."/>
        </authorList>
    </citation>
    <scope>NUCLEOTIDE SEQUENCE [LARGE SCALE GENOMIC DNA]</scope>
    <source>
        <strain evidence="2">K81G1</strain>
    </source>
</reference>
<gene>
    <name evidence="2" type="primary">neuC</name>
    <name evidence="2" type="ORF">FPZ12_006755</name>
</gene>
<dbReference type="InterPro" id="IPR029767">
    <property type="entry name" value="WecB-like"/>
</dbReference>
<dbReference type="Pfam" id="PF02350">
    <property type="entry name" value="Epimerase_2"/>
    <property type="match status" value="1"/>
</dbReference>
<dbReference type="InterPro" id="IPR003331">
    <property type="entry name" value="UDP_GlcNAc_Epimerase_2_dom"/>
</dbReference>
<dbReference type="RefSeq" id="WP_144746609.1">
    <property type="nucleotide sequence ID" value="NZ_VMNW02000006.1"/>
</dbReference>
<dbReference type="OrthoDB" id="9803238at2"/>
<dbReference type="NCBIfam" id="TIGR03568">
    <property type="entry name" value="NeuC_NnaA"/>
    <property type="match status" value="1"/>
</dbReference>
<dbReference type="GO" id="GO:0006047">
    <property type="term" value="P:UDP-N-acetylglucosamine metabolic process"/>
    <property type="evidence" value="ECO:0007669"/>
    <property type="project" value="InterPro"/>
</dbReference>
<dbReference type="InterPro" id="IPR020004">
    <property type="entry name" value="UDP-GlcNAc_Epase"/>
</dbReference>
<dbReference type="AlphaFoldDB" id="A0A5N0VH19"/>
<dbReference type="Gene3D" id="3.40.50.2000">
    <property type="entry name" value="Glycogen Phosphorylase B"/>
    <property type="match status" value="2"/>
</dbReference>
<dbReference type="SUPFAM" id="SSF53756">
    <property type="entry name" value="UDP-Glycosyltransferase/glycogen phosphorylase"/>
    <property type="match status" value="1"/>
</dbReference>
<dbReference type="PANTHER" id="PTHR43174">
    <property type="entry name" value="UDP-N-ACETYLGLUCOSAMINE 2-EPIMERASE"/>
    <property type="match status" value="1"/>
</dbReference>